<feature type="domain" description="DUF1996" evidence="2">
    <location>
        <begin position="33"/>
        <end position="106"/>
    </location>
</feature>
<dbReference type="PANTHER" id="PTHR43662:SF13">
    <property type="entry name" value="DUF1996 DOMAIN-CONTAINING PROTEIN"/>
    <property type="match status" value="1"/>
</dbReference>
<dbReference type="OrthoDB" id="74764at2759"/>
<accession>M7SX16</accession>
<feature type="signal peptide" evidence="1">
    <location>
        <begin position="1"/>
        <end position="18"/>
    </location>
</feature>
<evidence type="ECO:0000313" key="4">
    <source>
        <dbReference type="Proteomes" id="UP000012174"/>
    </source>
</evidence>
<dbReference type="Pfam" id="PF09362">
    <property type="entry name" value="DUF1996"/>
    <property type="match status" value="2"/>
</dbReference>
<organism evidence="3 4">
    <name type="scientific">Eutypa lata (strain UCR-EL1)</name>
    <name type="common">Grapevine dieback disease fungus</name>
    <name type="synonym">Eutypa armeniacae</name>
    <dbReference type="NCBI Taxonomy" id="1287681"/>
    <lineage>
        <taxon>Eukaryota</taxon>
        <taxon>Fungi</taxon>
        <taxon>Dikarya</taxon>
        <taxon>Ascomycota</taxon>
        <taxon>Pezizomycotina</taxon>
        <taxon>Sordariomycetes</taxon>
        <taxon>Xylariomycetidae</taxon>
        <taxon>Xylariales</taxon>
        <taxon>Diatrypaceae</taxon>
        <taxon>Eutypa</taxon>
    </lineage>
</organism>
<dbReference type="AlphaFoldDB" id="M7SX16"/>
<evidence type="ECO:0000259" key="2">
    <source>
        <dbReference type="Pfam" id="PF09362"/>
    </source>
</evidence>
<dbReference type="PANTHER" id="PTHR43662">
    <property type="match status" value="1"/>
</dbReference>
<keyword evidence="4" id="KW-1185">Reference proteome</keyword>
<dbReference type="InterPro" id="IPR018535">
    <property type="entry name" value="DUF1996"/>
</dbReference>
<evidence type="ECO:0000313" key="3">
    <source>
        <dbReference type="EMBL" id="EMR68862.1"/>
    </source>
</evidence>
<proteinExistence type="predicted"/>
<feature type="domain" description="DUF1996" evidence="2">
    <location>
        <begin position="142"/>
        <end position="232"/>
    </location>
</feature>
<gene>
    <name evidence="3" type="ORF">UCREL1_4119</name>
</gene>
<dbReference type="Proteomes" id="UP000012174">
    <property type="component" value="Unassembled WGS sequence"/>
</dbReference>
<reference evidence="4" key="1">
    <citation type="journal article" date="2013" name="Genome Announc.">
        <title>Draft genome sequence of the grapevine dieback fungus Eutypa lata UCR-EL1.</title>
        <authorList>
            <person name="Blanco-Ulate B."/>
            <person name="Rolshausen P.E."/>
            <person name="Cantu D."/>
        </authorList>
    </citation>
    <scope>NUCLEOTIDE SEQUENCE [LARGE SCALE GENOMIC DNA]</scope>
    <source>
        <strain evidence="4">UCR-EL1</strain>
    </source>
</reference>
<dbReference type="eggNOG" id="ENOG502RXTA">
    <property type="taxonomic scope" value="Eukaryota"/>
</dbReference>
<evidence type="ECO:0000256" key="1">
    <source>
        <dbReference type="SAM" id="SignalP"/>
    </source>
</evidence>
<dbReference type="EMBL" id="KB706169">
    <property type="protein sequence ID" value="EMR68862.1"/>
    <property type="molecule type" value="Genomic_DNA"/>
</dbReference>
<sequence length="286" mass="31675">MQLNTFIAALGLLAPANALLRFGCAGLTVQRLDPLVNPGMKPSTHLHQIIGGDSFNISMPPETHDLVELSSCTSCQFKEDFSNYWTAVLYYHAKNGTYKRVPQKAQFGMEGTLGGMMLIKATALRNLSDSQQRLVLEVSWRNHRFPTCWDGENLDSPNHQDHVAYPESGTFESGGPCPSTHPVRLPQILLETVWDTTSFSDPADFVDGQQPFVWSNGDSTGFSNHADYLFGWEGDSLQRAMDGHTYVSAPMLTPQSIAQQNQCQVPDMVNEDIDSWLPSLPGQNPE</sequence>
<name>M7SX16_EUTLA</name>
<keyword evidence="1" id="KW-0732">Signal</keyword>
<dbReference type="HOGENOM" id="CLU_014722_0_0_1"/>
<feature type="chain" id="PRO_5004085037" description="DUF1996 domain-containing protein" evidence="1">
    <location>
        <begin position="19"/>
        <end position="286"/>
    </location>
</feature>
<dbReference type="KEGG" id="ela:UCREL1_4119"/>
<protein>
    <recommendedName>
        <fullName evidence="2">DUF1996 domain-containing protein</fullName>
    </recommendedName>
</protein>
<dbReference type="OMA" id="FMGANNI"/>